<keyword evidence="1" id="KW-0812">Transmembrane</keyword>
<reference evidence="3" key="2">
    <citation type="journal article" date="2013" name="PLoS Genet.">
        <title>Comparative genome structure, secondary metabolite, and effector coding capacity across Cochliobolus pathogens.</title>
        <authorList>
            <person name="Condon B.J."/>
            <person name="Leng Y."/>
            <person name="Wu D."/>
            <person name="Bushley K.E."/>
            <person name="Ohm R.A."/>
            <person name="Otillar R."/>
            <person name="Martin J."/>
            <person name="Schackwitz W."/>
            <person name="Grimwood J."/>
            <person name="MohdZainudin N."/>
            <person name="Xue C."/>
            <person name="Wang R."/>
            <person name="Manning V.A."/>
            <person name="Dhillon B."/>
            <person name="Tu Z.J."/>
            <person name="Steffenson B.J."/>
            <person name="Salamov A."/>
            <person name="Sun H."/>
            <person name="Lowry S."/>
            <person name="LaButti K."/>
            <person name="Han J."/>
            <person name="Copeland A."/>
            <person name="Lindquist E."/>
            <person name="Barry K."/>
            <person name="Schmutz J."/>
            <person name="Baker S.E."/>
            <person name="Ciuffetti L.M."/>
            <person name="Grigoriev I.V."/>
            <person name="Zhong S."/>
            <person name="Turgeon B.G."/>
        </authorList>
    </citation>
    <scope>NUCLEOTIDE SEQUENCE [LARGE SCALE GENOMIC DNA]</scope>
    <source>
        <strain evidence="3">C5 / ATCC 48332 / race O</strain>
    </source>
</reference>
<proteinExistence type="predicted"/>
<dbReference type="EMBL" id="KB445591">
    <property type="protein sequence ID" value="EMD85237.1"/>
    <property type="molecule type" value="Genomic_DNA"/>
</dbReference>
<evidence type="ECO:0000313" key="2">
    <source>
        <dbReference type="EMBL" id="EMD85237.1"/>
    </source>
</evidence>
<dbReference type="CDD" id="cd12148">
    <property type="entry name" value="fungal_TF_MHR"/>
    <property type="match status" value="1"/>
</dbReference>
<sequence>MALGRPRLIPPSHTSRLHEEKSLLGLTDSKVFFYQLPCRIQEILSQRLQHVCRLEQWKRNLPLATAFTSCAEVAMWLPPSYSSNRFCILLTIHYYVTVLLINPPVLDSITMSELGQDEFHSCTCEISIAMENHFAAAKELDNIVSCIAKACPEFFYNNAIWWTCNYYIFTAALHLFGILLASYQADSMVRDRLPSSLEVRKALVSGLQTLESIDRGSLMSRKGRQCLQRLLDMLETAGKLHT</sequence>
<keyword evidence="1" id="KW-1133">Transmembrane helix</keyword>
<evidence type="ECO:0000256" key="1">
    <source>
        <dbReference type="SAM" id="Phobius"/>
    </source>
</evidence>
<evidence type="ECO:0008006" key="4">
    <source>
        <dbReference type="Google" id="ProtNLM"/>
    </source>
</evidence>
<dbReference type="OMA" id="WWTCNYY"/>
<reference evidence="2 3" key="1">
    <citation type="journal article" date="2012" name="PLoS Pathog.">
        <title>Diverse lifestyles and strategies of plant pathogenesis encoded in the genomes of eighteen Dothideomycetes fungi.</title>
        <authorList>
            <person name="Ohm R.A."/>
            <person name="Feau N."/>
            <person name="Henrissat B."/>
            <person name="Schoch C.L."/>
            <person name="Horwitz B.A."/>
            <person name="Barry K.W."/>
            <person name="Condon B.J."/>
            <person name="Copeland A.C."/>
            <person name="Dhillon B."/>
            <person name="Glaser F."/>
            <person name="Hesse C.N."/>
            <person name="Kosti I."/>
            <person name="LaButti K."/>
            <person name="Lindquist E.A."/>
            <person name="Lucas S."/>
            <person name="Salamov A.A."/>
            <person name="Bradshaw R.E."/>
            <person name="Ciuffetti L."/>
            <person name="Hamelin R.C."/>
            <person name="Kema G.H.J."/>
            <person name="Lawrence C."/>
            <person name="Scott J.A."/>
            <person name="Spatafora J.W."/>
            <person name="Turgeon B.G."/>
            <person name="de Wit P.J.G.M."/>
            <person name="Zhong S."/>
            <person name="Goodwin S.B."/>
            <person name="Grigoriev I.V."/>
        </authorList>
    </citation>
    <scope>NUCLEOTIDE SEQUENCE [LARGE SCALE GENOMIC DNA]</scope>
    <source>
        <strain evidence="3">C5 / ATCC 48332 / race O</strain>
    </source>
</reference>
<evidence type="ECO:0000313" key="3">
    <source>
        <dbReference type="Proteomes" id="UP000016936"/>
    </source>
</evidence>
<dbReference type="AlphaFoldDB" id="M2UBB7"/>
<dbReference type="HOGENOM" id="CLU_1147104_0_0_1"/>
<dbReference type="eggNOG" id="ENOG502RIBI">
    <property type="taxonomic scope" value="Eukaryota"/>
</dbReference>
<protein>
    <recommendedName>
        <fullName evidence="4">Transcription factor domain-containing protein</fullName>
    </recommendedName>
</protein>
<organism evidence="2 3">
    <name type="scientific">Cochliobolus heterostrophus (strain C5 / ATCC 48332 / race O)</name>
    <name type="common">Southern corn leaf blight fungus</name>
    <name type="synonym">Bipolaris maydis</name>
    <dbReference type="NCBI Taxonomy" id="701091"/>
    <lineage>
        <taxon>Eukaryota</taxon>
        <taxon>Fungi</taxon>
        <taxon>Dikarya</taxon>
        <taxon>Ascomycota</taxon>
        <taxon>Pezizomycotina</taxon>
        <taxon>Dothideomycetes</taxon>
        <taxon>Pleosporomycetidae</taxon>
        <taxon>Pleosporales</taxon>
        <taxon>Pleosporineae</taxon>
        <taxon>Pleosporaceae</taxon>
        <taxon>Bipolaris</taxon>
    </lineage>
</organism>
<keyword evidence="3" id="KW-1185">Reference proteome</keyword>
<dbReference type="OrthoDB" id="3364175at2759"/>
<feature type="transmembrane region" description="Helical" evidence="1">
    <location>
        <begin position="159"/>
        <end position="183"/>
    </location>
</feature>
<accession>M2UBB7</accession>
<gene>
    <name evidence="2" type="ORF">COCHEDRAFT_1161524</name>
</gene>
<name>M2UBB7_COCH5</name>
<dbReference type="Proteomes" id="UP000016936">
    <property type="component" value="Unassembled WGS sequence"/>
</dbReference>
<keyword evidence="1" id="KW-0472">Membrane</keyword>